<dbReference type="STRING" id="196109.A0A136IJH7"/>
<dbReference type="EMBL" id="KQ964296">
    <property type="protein sequence ID" value="KXJ85102.1"/>
    <property type="molecule type" value="Genomic_DNA"/>
</dbReference>
<dbReference type="PANTHER" id="PTHR11566:SF215">
    <property type="entry name" value="DYNAMIN GTPASE"/>
    <property type="match status" value="1"/>
</dbReference>
<organism evidence="6 7">
    <name type="scientific">Microdochium bolleyi</name>
    <dbReference type="NCBI Taxonomy" id="196109"/>
    <lineage>
        <taxon>Eukaryota</taxon>
        <taxon>Fungi</taxon>
        <taxon>Dikarya</taxon>
        <taxon>Ascomycota</taxon>
        <taxon>Pezizomycotina</taxon>
        <taxon>Sordariomycetes</taxon>
        <taxon>Xylariomycetidae</taxon>
        <taxon>Xylariales</taxon>
        <taxon>Microdochiaceae</taxon>
        <taxon>Microdochium</taxon>
    </lineage>
</organism>
<proteinExistence type="predicted"/>
<dbReference type="PRINTS" id="PR00195">
    <property type="entry name" value="DYNAMIN"/>
</dbReference>
<dbReference type="Proteomes" id="UP000070501">
    <property type="component" value="Unassembled WGS sequence"/>
</dbReference>
<dbReference type="GO" id="GO:0006897">
    <property type="term" value="P:endocytosis"/>
    <property type="evidence" value="ECO:0007669"/>
    <property type="project" value="TreeGrafter"/>
</dbReference>
<dbReference type="InterPro" id="IPR022812">
    <property type="entry name" value="Dynamin"/>
</dbReference>
<dbReference type="InterPro" id="IPR000375">
    <property type="entry name" value="Dynamin_stalk"/>
</dbReference>
<evidence type="ECO:0000259" key="4">
    <source>
        <dbReference type="PROSITE" id="PS51388"/>
    </source>
</evidence>
<dbReference type="SUPFAM" id="SSF52540">
    <property type="entry name" value="P-loop containing nucleoside triphosphate hydrolases"/>
    <property type="match status" value="1"/>
</dbReference>
<dbReference type="InParanoid" id="A0A136IJH7"/>
<dbReference type="Gene3D" id="3.40.50.300">
    <property type="entry name" value="P-loop containing nucleotide triphosphate hydrolases"/>
    <property type="match status" value="1"/>
</dbReference>
<dbReference type="AlphaFoldDB" id="A0A136IJH7"/>
<dbReference type="Pfam" id="PF01031">
    <property type="entry name" value="Dynamin_M"/>
    <property type="match status" value="1"/>
</dbReference>
<dbReference type="PROSITE" id="PS51388">
    <property type="entry name" value="GED"/>
    <property type="match status" value="1"/>
</dbReference>
<dbReference type="Pfam" id="PF00350">
    <property type="entry name" value="Dynamin_N"/>
    <property type="match status" value="1"/>
</dbReference>
<sequence length="703" mass="78383">MGETKRAVSDVTSGVTPPAAEGLGNQSVLSKIDKLRELNVGAFIPLPQLIVVGDQSSGKSSVLEGLTGFSFPRAAGLCTRYATQITCRREARESVSITIIPRPLADDALKKKLQGFQRSATKLDNNELANVFEEANQVMGIRMGTTDDAEVGRAFSEDILKIEICLTTDDDVQLVRNMVKSYMSNTRTVILAVMPCNVDIATQEIIKLAEAADPTGSRTMGVLTKPDLATERATRGAVIDLLLGKPSNLTLGYCVVKNRGADDNDSTIAQRRLSEQIFFSAPEWSGVLDRCGVPSLQSRLRELLMQISKREFPNVKVEIERLLKQREADLAAMGQSRADESSQRLFLGKLASRFNIIAQCAVSGQYIGDPLFKSLLSLKLSTRMMALNESFANDFWKRAHKFQISDDDDEQEKAYSSDASARLCRDINLAEYTEIGDIIETEEYKCPKPLKTPLLEHVQEVYAFNRGPEIGTFGGTILGMVFEEHSEKWDDLTISHTSKAIVLVHEFIVQLLENLCPDEQLREQVWEILLVDRLRGAYERAMDRARFLLAVERNGRPTTFNHYFNSTLQQKRSGRITKVLKGLPITTDCDATTEFYSVADINKHFVPKNNAEQVCTDIVDTLASYYKVARKRFVDTICQQAINHHLLDRADSPLKILCADLVMSLSAKQLDMIAGEDASSRALRAVLTRQRDSLRAAKKVLRE</sequence>
<dbReference type="InterPro" id="IPR030381">
    <property type="entry name" value="G_DYNAMIN_dom"/>
</dbReference>
<dbReference type="InterPro" id="IPR027417">
    <property type="entry name" value="P-loop_NTPase"/>
</dbReference>
<dbReference type="GO" id="GO:0005874">
    <property type="term" value="C:microtubule"/>
    <property type="evidence" value="ECO:0007669"/>
    <property type="project" value="TreeGrafter"/>
</dbReference>
<evidence type="ECO:0000259" key="5">
    <source>
        <dbReference type="PROSITE" id="PS51718"/>
    </source>
</evidence>
<feature type="domain" description="GED" evidence="4">
    <location>
        <begin position="615"/>
        <end position="703"/>
    </location>
</feature>
<evidence type="ECO:0000256" key="3">
    <source>
        <dbReference type="SAM" id="MobiDB-lite"/>
    </source>
</evidence>
<dbReference type="GO" id="GO:0048312">
    <property type="term" value="P:intracellular distribution of mitochondria"/>
    <property type="evidence" value="ECO:0007669"/>
    <property type="project" value="TreeGrafter"/>
</dbReference>
<dbReference type="GO" id="GO:0016559">
    <property type="term" value="P:peroxisome fission"/>
    <property type="evidence" value="ECO:0007669"/>
    <property type="project" value="TreeGrafter"/>
</dbReference>
<name>A0A136IJH7_9PEZI</name>
<dbReference type="InterPro" id="IPR001401">
    <property type="entry name" value="Dynamin_GTPase"/>
</dbReference>
<dbReference type="PANTHER" id="PTHR11566">
    <property type="entry name" value="DYNAMIN"/>
    <property type="match status" value="1"/>
</dbReference>
<gene>
    <name evidence="6" type="ORF">Micbo1qcDRAFT_237579</name>
</gene>
<keyword evidence="2" id="KW-0342">GTP-binding</keyword>
<dbReference type="GO" id="GO:0008017">
    <property type="term" value="F:microtubule binding"/>
    <property type="evidence" value="ECO:0007669"/>
    <property type="project" value="TreeGrafter"/>
</dbReference>
<dbReference type="InterPro" id="IPR045063">
    <property type="entry name" value="Dynamin_N"/>
</dbReference>
<accession>A0A136IJH7</accession>
<evidence type="ECO:0000256" key="1">
    <source>
        <dbReference type="ARBA" id="ARBA00022741"/>
    </source>
</evidence>
<evidence type="ECO:0000313" key="6">
    <source>
        <dbReference type="EMBL" id="KXJ85102.1"/>
    </source>
</evidence>
<dbReference type="GO" id="GO:0003924">
    <property type="term" value="F:GTPase activity"/>
    <property type="evidence" value="ECO:0007669"/>
    <property type="project" value="InterPro"/>
</dbReference>
<dbReference type="GO" id="GO:0000266">
    <property type="term" value="P:mitochondrial fission"/>
    <property type="evidence" value="ECO:0007669"/>
    <property type="project" value="TreeGrafter"/>
</dbReference>
<dbReference type="GO" id="GO:0005739">
    <property type="term" value="C:mitochondrion"/>
    <property type="evidence" value="ECO:0007669"/>
    <property type="project" value="TreeGrafter"/>
</dbReference>
<dbReference type="GO" id="GO:0005525">
    <property type="term" value="F:GTP binding"/>
    <property type="evidence" value="ECO:0007669"/>
    <property type="project" value="InterPro"/>
</dbReference>
<protein>
    <submittedName>
        <fullName evidence="6">Interferon-induced GTP-binding protein Mx2</fullName>
    </submittedName>
</protein>
<keyword evidence="1" id="KW-0547">Nucleotide-binding</keyword>
<dbReference type="SMART" id="SM00053">
    <property type="entry name" value="DYNc"/>
    <property type="match status" value="1"/>
</dbReference>
<keyword evidence="7" id="KW-1185">Reference proteome</keyword>
<dbReference type="GO" id="GO:0016020">
    <property type="term" value="C:membrane"/>
    <property type="evidence" value="ECO:0007669"/>
    <property type="project" value="TreeGrafter"/>
</dbReference>
<reference evidence="7" key="1">
    <citation type="submission" date="2016-02" db="EMBL/GenBank/DDBJ databases">
        <title>Draft genome sequence of Microdochium bolleyi, a fungal endophyte of beachgrass.</title>
        <authorList>
            <consortium name="DOE Joint Genome Institute"/>
            <person name="David A.S."/>
            <person name="May G."/>
            <person name="Haridas S."/>
            <person name="Lim J."/>
            <person name="Wang M."/>
            <person name="Labutti K."/>
            <person name="Lipzen A."/>
            <person name="Barry K."/>
            <person name="Grigoriev I.V."/>
        </authorList>
    </citation>
    <scope>NUCLEOTIDE SEQUENCE [LARGE SCALE GENOMIC DNA]</scope>
    <source>
        <strain evidence="7">J235TASD1</strain>
    </source>
</reference>
<dbReference type="PROSITE" id="PS51718">
    <property type="entry name" value="G_DYNAMIN_2"/>
    <property type="match status" value="1"/>
</dbReference>
<evidence type="ECO:0000313" key="7">
    <source>
        <dbReference type="Proteomes" id="UP000070501"/>
    </source>
</evidence>
<evidence type="ECO:0000256" key="2">
    <source>
        <dbReference type="ARBA" id="ARBA00023134"/>
    </source>
</evidence>
<feature type="domain" description="Dynamin-type G" evidence="5">
    <location>
        <begin position="43"/>
        <end position="313"/>
    </location>
</feature>
<dbReference type="OrthoDB" id="415706at2759"/>
<dbReference type="InterPro" id="IPR020850">
    <property type="entry name" value="GED_dom"/>
</dbReference>
<feature type="region of interest" description="Disordered" evidence="3">
    <location>
        <begin position="1"/>
        <end position="20"/>
    </location>
</feature>
<dbReference type="CDD" id="cd08771">
    <property type="entry name" value="DLP_1"/>
    <property type="match status" value="1"/>
</dbReference>